<dbReference type="PANTHER" id="PTHR31793">
    <property type="entry name" value="4-HYDROXYBENZOYL-COA THIOESTERASE FAMILY MEMBER"/>
    <property type="match status" value="1"/>
</dbReference>
<dbReference type="Proteomes" id="UP000315842">
    <property type="component" value="Unassembled WGS sequence"/>
</dbReference>
<sequence>MARLEVPVQLRWSDMDAYAHVNNVEMLRLLEEARIEVFWQHPVGPDGVRPETRSTAVLDAGPGTRVSTFIAHQEIQYVRPLGYRRSPVVVELWIGHLGGASLDVCYQVRDLPAADPASVVYARAVTTIVLVDSTTGAPTRIGPDERAAWQPYLEEPVAIRRRGAR</sequence>
<dbReference type="InterPro" id="IPR029069">
    <property type="entry name" value="HotDog_dom_sf"/>
</dbReference>
<accession>A0A4Y3KB90</accession>
<dbReference type="Pfam" id="PF13279">
    <property type="entry name" value="4HBT_2"/>
    <property type="match status" value="1"/>
</dbReference>
<organism evidence="1 2">
    <name type="scientific">Cellulomonas uda</name>
    <dbReference type="NCBI Taxonomy" id="1714"/>
    <lineage>
        <taxon>Bacteria</taxon>
        <taxon>Bacillati</taxon>
        <taxon>Actinomycetota</taxon>
        <taxon>Actinomycetes</taxon>
        <taxon>Micrococcales</taxon>
        <taxon>Cellulomonadaceae</taxon>
        <taxon>Cellulomonas</taxon>
    </lineage>
</organism>
<evidence type="ECO:0000313" key="1">
    <source>
        <dbReference type="EMBL" id="GEA81283.1"/>
    </source>
</evidence>
<dbReference type="RefSeq" id="WP_141320376.1">
    <property type="nucleotide sequence ID" value="NZ_BJLP01000026.1"/>
</dbReference>
<name>A0A4Y3KB90_CELUD</name>
<dbReference type="InterPro" id="IPR050563">
    <property type="entry name" value="4-hydroxybenzoyl-CoA_TE"/>
</dbReference>
<proteinExistence type="predicted"/>
<dbReference type="CDD" id="cd00586">
    <property type="entry name" value="4HBT"/>
    <property type="match status" value="1"/>
</dbReference>
<dbReference type="EMBL" id="BJLP01000026">
    <property type="protein sequence ID" value="GEA81283.1"/>
    <property type="molecule type" value="Genomic_DNA"/>
</dbReference>
<comment type="caution">
    <text evidence="1">The sequence shown here is derived from an EMBL/GenBank/DDBJ whole genome shotgun (WGS) entry which is preliminary data.</text>
</comment>
<dbReference type="AlphaFoldDB" id="A0A4Y3KB90"/>
<dbReference type="GO" id="GO:0047617">
    <property type="term" value="F:fatty acyl-CoA hydrolase activity"/>
    <property type="evidence" value="ECO:0007669"/>
    <property type="project" value="TreeGrafter"/>
</dbReference>
<dbReference type="PANTHER" id="PTHR31793:SF24">
    <property type="entry name" value="LONG-CHAIN ACYL-COA THIOESTERASE FADM"/>
    <property type="match status" value="1"/>
</dbReference>
<gene>
    <name evidence="1" type="ORF">CUD01_17270</name>
</gene>
<dbReference type="SUPFAM" id="SSF54637">
    <property type="entry name" value="Thioesterase/thiol ester dehydrase-isomerase"/>
    <property type="match status" value="1"/>
</dbReference>
<evidence type="ECO:0000313" key="2">
    <source>
        <dbReference type="Proteomes" id="UP000315842"/>
    </source>
</evidence>
<dbReference type="Gene3D" id="3.10.129.10">
    <property type="entry name" value="Hotdog Thioesterase"/>
    <property type="match status" value="1"/>
</dbReference>
<reference evidence="1 2" key="1">
    <citation type="submission" date="2019-06" db="EMBL/GenBank/DDBJ databases">
        <title>Whole genome shotgun sequence of Cellulomonas uda NBRC 3747.</title>
        <authorList>
            <person name="Hosoyama A."/>
            <person name="Uohara A."/>
            <person name="Ohji S."/>
            <person name="Ichikawa N."/>
        </authorList>
    </citation>
    <scope>NUCLEOTIDE SEQUENCE [LARGE SCALE GENOMIC DNA]</scope>
    <source>
        <strain evidence="1 2">NBRC 3747</strain>
    </source>
</reference>
<protein>
    <submittedName>
        <fullName evidence="1">Thioesterase</fullName>
    </submittedName>
</protein>
<keyword evidence="2" id="KW-1185">Reference proteome</keyword>